<keyword evidence="4" id="KW-1185">Reference proteome</keyword>
<name>A0AAE9XX76_9PROT</name>
<dbReference type="Proteomes" id="UP001217500">
    <property type="component" value="Chromosome"/>
</dbReference>
<evidence type="ECO:0000313" key="3">
    <source>
        <dbReference type="EMBL" id="WCL55224.1"/>
    </source>
</evidence>
<accession>A0AAE9XX76</accession>
<dbReference type="EMBL" id="CP116805">
    <property type="protein sequence ID" value="WCL55224.1"/>
    <property type="molecule type" value="Genomic_DNA"/>
</dbReference>
<feature type="chain" id="PRO_5042057413" evidence="1">
    <location>
        <begin position="18"/>
        <end position="214"/>
    </location>
</feature>
<dbReference type="AlphaFoldDB" id="A0AAE9XX76"/>
<keyword evidence="1" id="KW-0732">Signal</keyword>
<sequence length="214" mass="23547">MKKLFLALALISAPAMADDWQTLDASQWRAYKGESIPAGWHAEGDTLSMVKSPAGDIVSKETYGSFELTFEWKISAGGNSGVFFHVQESPDLSQTYFSGPEYQVLDNKGRSEPPIEQAGGLYILYAPEADYTKPVGEFNEGRILVDGSKVEHWLNGHKVAAYDMASDDFKARVAASKFAKWPAFAASPSGHIALQDHGDPVTYRNIRIRRLSAE</sequence>
<reference evidence="3" key="1">
    <citation type="submission" date="2023-01" db="EMBL/GenBank/DDBJ databases">
        <title>The genome sequence of Kordiimonadaceae bacterium 6D33.</title>
        <authorList>
            <person name="Liu Y."/>
        </authorList>
    </citation>
    <scope>NUCLEOTIDE SEQUENCE</scope>
    <source>
        <strain evidence="3">6D33</strain>
    </source>
</reference>
<protein>
    <submittedName>
        <fullName evidence="3">DUF1080 domain-containing protein</fullName>
    </submittedName>
</protein>
<dbReference type="KEGG" id="gso:PH603_05570"/>
<feature type="domain" description="3-keto-alpha-glucoside-1,2-lyase/3-keto-2-hydroxy-glucal hydratase" evidence="2">
    <location>
        <begin position="24"/>
        <end position="209"/>
    </location>
</feature>
<dbReference type="Pfam" id="PF06439">
    <property type="entry name" value="3keto-disac_hyd"/>
    <property type="match status" value="1"/>
</dbReference>
<evidence type="ECO:0000313" key="4">
    <source>
        <dbReference type="Proteomes" id="UP001217500"/>
    </source>
</evidence>
<evidence type="ECO:0000259" key="2">
    <source>
        <dbReference type="Pfam" id="PF06439"/>
    </source>
</evidence>
<organism evidence="3 4">
    <name type="scientific">Gimibacter soli</name>
    <dbReference type="NCBI Taxonomy" id="3024400"/>
    <lineage>
        <taxon>Bacteria</taxon>
        <taxon>Pseudomonadati</taxon>
        <taxon>Pseudomonadota</taxon>
        <taxon>Alphaproteobacteria</taxon>
        <taxon>Kordiimonadales</taxon>
        <taxon>Temperatibacteraceae</taxon>
        <taxon>Gimibacter</taxon>
    </lineage>
</organism>
<dbReference type="InterPro" id="IPR010496">
    <property type="entry name" value="AL/BT2_dom"/>
</dbReference>
<gene>
    <name evidence="3" type="ORF">PH603_05570</name>
</gene>
<evidence type="ECO:0000256" key="1">
    <source>
        <dbReference type="SAM" id="SignalP"/>
    </source>
</evidence>
<dbReference type="GO" id="GO:0016787">
    <property type="term" value="F:hydrolase activity"/>
    <property type="evidence" value="ECO:0007669"/>
    <property type="project" value="InterPro"/>
</dbReference>
<feature type="signal peptide" evidence="1">
    <location>
        <begin position="1"/>
        <end position="17"/>
    </location>
</feature>
<proteinExistence type="predicted"/>
<dbReference type="Gene3D" id="2.60.120.560">
    <property type="entry name" value="Exo-inulinase, domain 1"/>
    <property type="match status" value="1"/>
</dbReference>
<dbReference type="RefSeq" id="WP_289505004.1">
    <property type="nucleotide sequence ID" value="NZ_CP116805.1"/>
</dbReference>